<dbReference type="Gene3D" id="1.25.40.10">
    <property type="entry name" value="Tetratricopeptide repeat domain"/>
    <property type="match status" value="1"/>
</dbReference>
<organism evidence="5 6">
    <name type="scientific">Sediminitomix flava</name>
    <dbReference type="NCBI Taxonomy" id="379075"/>
    <lineage>
        <taxon>Bacteria</taxon>
        <taxon>Pseudomonadati</taxon>
        <taxon>Bacteroidota</taxon>
        <taxon>Cytophagia</taxon>
        <taxon>Cytophagales</taxon>
        <taxon>Flammeovirgaceae</taxon>
        <taxon>Sediminitomix</taxon>
    </lineage>
</organism>
<dbReference type="InterPro" id="IPR011990">
    <property type="entry name" value="TPR-like_helical_dom_sf"/>
</dbReference>
<dbReference type="PANTHER" id="PTHR35038:SF8">
    <property type="entry name" value="C-TYPE POLYHEME CYTOCHROME OMCC"/>
    <property type="match status" value="1"/>
</dbReference>
<dbReference type="InterPro" id="IPR010177">
    <property type="entry name" value="Paired_CXXCH_1"/>
</dbReference>
<dbReference type="SUPFAM" id="SSF48695">
    <property type="entry name" value="Multiheme cytochromes"/>
    <property type="match status" value="1"/>
</dbReference>
<feature type="domain" description="Doubled CXXCH motif" evidence="3">
    <location>
        <begin position="313"/>
        <end position="339"/>
    </location>
</feature>
<dbReference type="SUPFAM" id="SSF48452">
    <property type="entry name" value="TPR-like"/>
    <property type="match status" value="1"/>
</dbReference>
<proteinExistence type="predicted"/>
<evidence type="ECO:0000259" key="3">
    <source>
        <dbReference type="Pfam" id="PF09699"/>
    </source>
</evidence>
<evidence type="ECO:0000259" key="4">
    <source>
        <dbReference type="Pfam" id="PF13435"/>
    </source>
</evidence>
<feature type="domain" description="Cytochrome c-552/4" evidence="4">
    <location>
        <begin position="54"/>
        <end position="80"/>
    </location>
</feature>
<dbReference type="EMBL" id="QGDO01000002">
    <property type="protein sequence ID" value="PWJ42619.1"/>
    <property type="molecule type" value="Genomic_DNA"/>
</dbReference>
<keyword evidence="6" id="KW-1185">Reference proteome</keyword>
<accession>A0A315ZBT1</accession>
<dbReference type="SMART" id="SM00028">
    <property type="entry name" value="TPR"/>
    <property type="match status" value="4"/>
</dbReference>
<gene>
    <name evidence="5" type="ORF">BC781_102163</name>
</gene>
<dbReference type="Pfam" id="PF13435">
    <property type="entry name" value="Cytochrome_C554"/>
    <property type="match status" value="2"/>
</dbReference>
<evidence type="ECO:0000313" key="5">
    <source>
        <dbReference type="EMBL" id="PWJ42619.1"/>
    </source>
</evidence>
<dbReference type="InterPro" id="IPR023155">
    <property type="entry name" value="Cyt_c-552/4"/>
</dbReference>
<dbReference type="AlphaFoldDB" id="A0A315ZBT1"/>
<dbReference type="Proteomes" id="UP000245535">
    <property type="component" value="Unassembled WGS sequence"/>
</dbReference>
<keyword evidence="2" id="KW-0802">TPR repeat</keyword>
<name>A0A315ZBT1_SEDFL</name>
<sequence length="706" mass="81978">MKRNFLVFLSVCCMYLGVSIFLLRCEKPEEQTETTYVHSSETLSQHGYIGSKNCIDCHKEQHDEWMNSHHDLAMKEANSQFIRGDFNDVQWEEDSMKYLFYKKDSTYFVQITEENSTNNYPIKYTFGWEPLQQYLIEFPNGKYQTLRASWDTEEKKWFHQYPDTIIPQGDWLHWTENAQNWNNMCASCHSTNLEKNFNEDQFAYNTTFSEINVACEACHGPGEKHANAMKNGEKYDEKLWNLSAQQTQVSVCGSCHARRTMLTNDNNPHPEYLSRFFPALITKDNYHPDGQIDNEDYVLSSFLSSKMSQNNVRCTSCHNPHTTKLKFNDNRLCTQCHEQSYALEEHHFHPMDSEGAQCINCHMDGKKYMGNDYRRDHSFRIPRPDQSITYGTPNACTSCHEDKSDKWAKEAIEKHFGKERKYHFSDDLLPGSKLDEKSAPHLVKLIADSTQTDLVRATALQYLSYIMTEAHLPIFIEAMTKPNTPLLRQAAYTHSLQVPQLRQTETAWQGLKDSIRAVRIASFRLIADLNIPTSYQEDYNKVQKEYEEMLFANADMVNGQVQKGDYHQRMGEPQKAIKAYQYSLKMDSLQIPVRLNLAIILSNQGRSYDALEVLKPAVEIQENNETAHYYLGLLYGELNDFPMSIKHLKKAAIIAPQNETYTYNLIVTLMKNNQRIDAKKILDSALRTLPNSQRIQSLIPYFQSTQ</sequence>
<comment type="caution">
    <text evidence="5">The sequence shown here is derived from an EMBL/GenBank/DDBJ whole genome shotgun (WGS) entry which is preliminary data.</text>
</comment>
<dbReference type="OrthoDB" id="9814800at2"/>
<reference evidence="5 6" key="1">
    <citation type="submission" date="2018-03" db="EMBL/GenBank/DDBJ databases">
        <title>Genomic Encyclopedia of Archaeal and Bacterial Type Strains, Phase II (KMG-II): from individual species to whole genera.</title>
        <authorList>
            <person name="Goeker M."/>
        </authorList>
    </citation>
    <scope>NUCLEOTIDE SEQUENCE [LARGE SCALE GENOMIC DNA]</scope>
    <source>
        <strain evidence="5 6">DSM 28229</strain>
    </source>
</reference>
<evidence type="ECO:0000313" key="6">
    <source>
        <dbReference type="Proteomes" id="UP000245535"/>
    </source>
</evidence>
<dbReference type="Pfam" id="PF09699">
    <property type="entry name" value="Paired_CXXCH_1"/>
    <property type="match status" value="1"/>
</dbReference>
<keyword evidence="1" id="KW-0732">Signal</keyword>
<dbReference type="InterPro" id="IPR036280">
    <property type="entry name" value="Multihaem_cyt_sf"/>
</dbReference>
<dbReference type="Gene3D" id="1.10.1130.10">
    <property type="entry name" value="Flavocytochrome C3, Chain A"/>
    <property type="match status" value="2"/>
</dbReference>
<dbReference type="RefSeq" id="WP_109616755.1">
    <property type="nucleotide sequence ID" value="NZ_QGDO01000002.1"/>
</dbReference>
<evidence type="ECO:0000256" key="1">
    <source>
        <dbReference type="ARBA" id="ARBA00022729"/>
    </source>
</evidence>
<dbReference type="InterPro" id="IPR019734">
    <property type="entry name" value="TPR_rpt"/>
</dbReference>
<protein>
    <submittedName>
        <fullName evidence="5">Putative CXXCH cytochrome family protein</fullName>
    </submittedName>
</protein>
<dbReference type="InterPro" id="IPR051829">
    <property type="entry name" value="Multiheme_Cytochr_ET"/>
</dbReference>
<evidence type="ECO:0000256" key="2">
    <source>
        <dbReference type="PROSITE-ProRule" id="PRU00339"/>
    </source>
</evidence>
<dbReference type="PROSITE" id="PS50005">
    <property type="entry name" value="TPR"/>
    <property type="match status" value="1"/>
</dbReference>
<feature type="domain" description="Cytochrome c-552/4" evidence="4">
    <location>
        <begin position="180"/>
        <end position="220"/>
    </location>
</feature>
<feature type="repeat" description="TPR" evidence="2">
    <location>
        <begin position="625"/>
        <end position="658"/>
    </location>
</feature>
<dbReference type="PANTHER" id="PTHR35038">
    <property type="entry name" value="DISSIMILATORY SULFITE REDUCTASE SIRA"/>
    <property type="match status" value="1"/>
</dbReference>